<sequence>MIRFMIKRFLSTNNKCSKNEEILNLYNSSKNQIQKITLKKPINPRGVFAQNELNLRNIGAFGFDYDYTLCVYKKELNKLIYNLTMNVLIEDKKYPDALKSLPYDFDFAIRGLHFDIENSCLLKIDAFNTIQSGSVYRGRRRLTDEEVLKQYKSFNLPDSKVQKMTQLNDLFSLPWAGILSNIVDYCDNVIGNVIAYTLHDDIKEAVGKVHTSGMMYRAVMENIEKFVHPNETLRPYLESLVNNKNKELFIISNSPFNFINAGMTYMIGNDWKNFFKYIIVSAKKPDFFKKDTQFRLFDEKMNTVVWFSPVNELETGKIYCNGNIQSFSKMAKFKNPNVLYFGDHMFSDLADPILQLGWRTAAIVPELAREIRLQNQDDYIRDILWIDALTEIYERYQYLQDECDDCLKILNQLEDERREARESARKKFNPQFGSLFRTYNNMTYFSKRLSRLADIYTSRVSNLGYYSDRHSFYVRRNALPHETPLCYSNIITY</sequence>
<evidence type="ECO:0000313" key="8">
    <source>
        <dbReference type="Proteomes" id="UP000035681"/>
    </source>
</evidence>
<proteinExistence type="inferred from homology"/>
<keyword evidence="3" id="KW-0378">Hydrolase</keyword>
<evidence type="ECO:0000256" key="3">
    <source>
        <dbReference type="ARBA" id="ARBA00022801"/>
    </source>
</evidence>
<evidence type="ECO:0000256" key="1">
    <source>
        <dbReference type="ARBA" id="ARBA00009589"/>
    </source>
</evidence>
<feature type="active site" description="Proton donor" evidence="5">
    <location>
        <position position="66"/>
    </location>
</feature>
<dbReference type="WBParaSite" id="SSTP_0000880800.1">
    <property type="protein sequence ID" value="SSTP_0000880800.1"/>
    <property type="gene ID" value="SSTP_0000880800"/>
</dbReference>
<keyword evidence="7" id="KW-0175">Coiled coil</keyword>
<evidence type="ECO:0000256" key="2">
    <source>
        <dbReference type="ARBA" id="ARBA00022723"/>
    </source>
</evidence>
<evidence type="ECO:0000256" key="6">
    <source>
        <dbReference type="PIRSR" id="PIRSR017434-2"/>
    </source>
</evidence>
<feature type="binding site" evidence="6">
    <location>
        <position position="66"/>
    </location>
    <ligand>
        <name>GMP</name>
        <dbReference type="ChEBI" id="CHEBI:58115"/>
    </ligand>
</feature>
<feature type="active site" description="Nucleophile" evidence="5">
    <location>
        <position position="64"/>
    </location>
</feature>
<comment type="cofactor">
    <cofactor evidence="6">
        <name>Mg(2+)</name>
        <dbReference type="ChEBI" id="CHEBI:18420"/>
    </cofactor>
    <text evidence="6">Binds 1 Mg(2+) ion per subunit.</text>
</comment>
<dbReference type="Pfam" id="PF05761">
    <property type="entry name" value="5_nucleotid"/>
    <property type="match status" value="1"/>
</dbReference>
<dbReference type="PIRSF" id="PIRSF017434">
    <property type="entry name" value="Purine_5'-nucleotidase"/>
    <property type="match status" value="1"/>
</dbReference>
<dbReference type="AlphaFoldDB" id="A0A0K0EH52"/>
<dbReference type="Proteomes" id="UP000035681">
    <property type="component" value="Unplaced"/>
</dbReference>
<dbReference type="STRING" id="6248.A0A0K0EH52"/>
<evidence type="ECO:0000256" key="4">
    <source>
        <dbReference type="ARBA" id="ARBA00022842"/>
    </source>
</evidence>
<dbReference type="InterPro" id="IPR016695">
    <property type="entry name" value="Pur_nucleotidase"/>
</dbReference>
<organism evidence="9">
    <name type="scientific">Strongyloides stercoralis</name>
    <name type="common">Threadworm</name>
    <dbReference type="NCBI Taxonomy" id="6248"/>
    <lineage>
        <taxon>Eukaryota</taxon>
        <taxon>Metazoa</taxon>
        <taxon>Ecdysozoa</taxon>
        <taxon>Nematoda</taxon>
        <taxon>Chromadorea</taxon>
        <taxon>Rhabditida</taxon>
        <taxon>Tylenchina</taxon>
        <taxon>Panagrolaimomorpha</taxon>
        <taxon>Strongyloidoidea</taxon>
        <taxon>Strongyloididae</taxon>
        <taxon>Strongyloides</taxon>
    </lineage>
</organism>
<feature type="binding site" evidence="6">
    <location>
        <position position="343"/>
    </location>
    <ligand>
        <name>Mg(2+)</name>
        <dbReference type="ChEBI" id="CHEBI:18420"/>
    </ligand>
</feature>
<feature type="binding site" evidence="6">
    <location>
        <position position="64"/>
    </location>
    <ligand>
        <name>Mg(2+)</name>
        <dbReference type="ChEBI" id="CHEBI:18420"/>
    </ligand>
</feature>
<evidence type="ECO:0000256" key="5">
    <source>
        <dbReference type="PIRSR" id="PIRSR017434-1"/>
    </source>
</evidence>
<feature type="coiled-coil region" evidence="7">
    <location>
        <begin position="396"/>
        <end position="423"/>
    </location>
</feature>
<dbReference type="PANTHER" id="PTHR12103">
    <property type="entry name" value="5'-NUCLEOTIDASE DOMAIN-CONTAINING"/>
    <property type="match status" value="1"/>
</dbReference>
<comment type="similarity">
    <text evidence="1">Belongs to the 5'(3')-deoxyribonucleotidase family.</text>
</comment>
<dbReference type="GO" id="GO:0046872">
    <property type="term" value="F:metal ion binding"/>
    <property type="evidence" value="ECO:0007669"/>
    <property type="project" value="UniProtKB-KW"/>
</dbReference>
<keyword evidence="2 6" id="KW-0479">Metal-binding</keyword>
<dbReference type="NCBIfam" id="TIGR02244">
    <property type="entry name" value="HAD-IG-Ncltidse"/>
    <property type="match status" value="1"/>
</dbReference>
<dbReference type="InterPro" id="IPR036412">
    <property type="entry name" value="HAD-like_sf"/>
</dbReference>
<dbReference type="PANTHER" id="PTHR12103:SF12">
    <property type="entry name" value="FI20020P1"/>
    <property type="match status" value="1"/>
</dbReference>
<accession>A0A0K0EH52</accession>
<evidence type="ECO:0000313" key="9">
    <source>
        <dbReference type="WBParaSite" id="SSTP_0000880800.1"/>
    </source>
</evidence>
<keyword evidence="8" id="KW-1185">Reference proteome</keyword>
<dbReference type="WBParaSite" id="TCONS_00015966.p1">
    <property type="protein sequence ID" value="TCONS_00015966.p1"/>
    <property type="gene ID" value="XLOC_010735"/>
</dbReference>
<keyword evidence="4 6" id="KW-0460">Magnesium</keyword>
<dbReference type="GO" id="GO:0008253">
    <property type="term" value="F:5'-nucleotidase activity"/>
    <property type="evidence" value="ECO:0007669"/>
    <property type="project" value="TreeGrafter"/>
</dbReference>
<name>A0A0K0EH52_STRER</name>
<evidence type="ECO:0000313" key="10">
    <source>
        <dbReference type="WBParaSite" id="TCONS_00015966.p1"/>
    </source>
</evidence>
<evidence type="ECO:0000256" key="7">
    <source>
        <dbReference type="SAM" id="Coils"/>
    </source>
</evidence>
<protein>
    <submittedName>
        <fullName evidence="9 10">5'-nucleotidase domain-containing protein</fullName>
    </submittedName>
</protein>
<dbReference type="SUPFAM" id="SSF56784">
    <property type="entry name" value="HAD-like"/>
    <property type="match status" value="1"/>
</dbReference>
<dbReference type="InterPro" id="IPR023214">
    <property type="entry name" value="HAD_sf"/>
</dbReference>
<reference evidence="9" key="1">
    <citation type="submission" date="2015-08" db="UniProtKB">
        <authorList>
            <consortium name="WormBaseParasite"/>
        </authorList>
    </citation>
    <scope>IDENTIFICATION</scope>
</reference>
<dbReference type="InterPro" id="IPR008380">
    <property type="entry name" value="HAD-SF_hydro_IG_5-nucl"/>
</dbReference>
<dbReference type="Gene3D" id="3.40.50.1000">
    <property type="entry name" value="HAD superfamily/HAD-like"/>
    <property type="match status" value="1"/>
</dbReference>